<name>A0A2Z2M7C5_THEPR</name>
<feature type="domain" description="DUF835" evidence="1">
    <location>
        <begin position="33"/>
        <end position="156"/>
    </location>
</feature>
<dbReference type="OrthoDB" id="89705at2157"/>
<sequence>MVQVFKVSNVRGATGEGEVGSSFIYPNQLVGFLESRLSQGVPVFLITRDYPLLLQRFWDEGSLLKAVWITTIEHPHAVHPRDLHKIEAAVIRDTSIRKSDVVLDGFEYLMLENGLIPALKFVSKVRDITLVNGTRFYVVLSDALTERERALLKRSMGIL</sequence>
<keyword evidence="3" id="KW-1185">Reference proteome</keyword>
<dbReference type="Pfam" id="PF05763">
    <property type="entry name" value="DUF835"/>
    <property type="match status" value="1"/>
</dbReference>
<accession>A0A2Z2M7C5</accession>
<protein>
    <recommendedName>
        <fullName evidence="1">DUF835 domain-containing protein</fullName>
    </recommendedName>
</protein>
<dbReference type="GeneID" id="33319334"/>
<dbReference type="EMBL" id="CP014862">
    <property type="protein sequence ID" value="ASJ02290.1"/>
    <property type="molecule type" value="Genomic_DNA"/>
</dbReference>
<dbReference type="InterPro" id="IPR008553">
    <property type="entry name" value="DUF835"/>
</dbReference>
<evidence type="ECO:0000313" key="2">
    <source>
        <dbReference type="EMBL" id="ASJ02290.1"/>
    </source>
</evidence>
<proteinExistence type="predicted"/>
<evidence type="ECO:0000259" key="1">
    <source>
        <dbReference type="Pfam" id="PF05763"/>
    </source>
</evidence>
<dbReference type="KEGG" id="tprf:A3L09_02945"/>
<dbReference type="RefSeq" id="WP_088857553.1">
    <property type="nucleotide sequence ID" value="NZ_CP014862.1"/>
</dbReference>
<dbReference type="Proteomes" id="UP000250179">
    <property type="component" value="Chromosome"/>
</dbReference>
<dbReference type="AlphaFoldDB" id="A0A2Z2M7C5"/>
<organism evidence="2 3">
    <name type="scientific">Thermococcus profundus</name>
    <dbReference type="NCBI Taxonomy" id="49899"/>
    <lineage>
        <taxon>Archaea</taxon>
        <taxon>Methanobacteriati</taxon>
        <taxon>Methanobacteriota</taxon>
        <taxon>Thermococci</taxon>
        <taxon>Thermococcales</taxon>
        <taxon>Thermococcaceae</taxon>
        <taxon>Thermococcus</taxon>
    </lineage>
</organism>
<evidence type="ECO:0000313" key="3">
    <source>
        <dbReference type="Proteomes" id="UP000250179"/>
    </source>
</evidence>
<reference evidence="2 3" key="1">
    <citation type="submission" date="2016-03" db="EMBL/GenBank/DDBJ databases">
        <title>Complete genome sequence of Thermococcus profundus strain DT5432.</title>
        <authorList>
            <person name="Oger P.M."/>
        </authorList>
    </citation>
    <scope>NUCLEOTIDE SEQUENCE [LARGE SCALE GENOMIC DNA]</scope>
    <source>
        <strain evidence="2 3">DT 5432</strain>
    </source>
</reference>
<gene>
    <name evidence="2" type="ORF">A3L09_02945</name>
</gene>